<comment type="catalytic activity">
    <reaction evidence="10">
        <text>malonyl-[ACP] + acetyl-CoA + H(+) = 3-oxobutanoyl-[ACP] + CO2 + CoA</text>
        <dbReference type="Rhea" id="RHEA:12080"/>
        <dbReference type="Rhea" id="RHEA-COMP:9623"/>
        <dbReference type="Rhea" id="RHEA-COMP:9625"/>
        <dbReference type="ChEBI" id="CHEBI:15378"/>
        <dbReference type="ChEBI" id="CHEBI:16526"/>
        <dbReference type="ChEBI" id="CHEBI:57287"/>
        <dbReference type="ChEBI" id="CHEBI:57288"/>
        <dbReference type="ChEBI" id="CHEBI:78449"/>
        <dbReference type="ChEBI" id="CHEBI:78450"/>
        <dbReference type="EC" id="2.3.1.180"/>
    </reaction>
    <physiologicalReaction direction="left-to-right" evidence="10">
        <dbReference type="Rhea" id="RHEA:12081"/>
    </physiologicalReaction>
</comment>
<keyword evidence="8 14" id="KW-0511">Multifunctional enzyme</keyword>
<accession>A0A9D1NWE9</accession>
<dbReference type="EC" id="2.3.1.180" evidence="14"/>
<dbReference type="AlphaFoldDB" id="A0A9D1NWE9"/>
<dbReference type="GO" id="GO:0006633">
    <property type="term" value="P:fatty acid biosynthetic process"/>
    <property type="evidence" value="ECO:0007669"/>
    <property type="project" value="UniProtKB-UniRule"/>
</dbReference>
<feature type="active site" evidence="14">
    <location>
        <position position="254"/>
    </location>
</feature>
<dbReference type="Proteomes" id="UP000886723">
    <property type="component" value="Unassembled WGS sequence"/>
</dbReference>
<gene>
    <name evidence="14" type="primary">fabH</name>
    <name evidence="17" type="ORF">IAA63_11425</name>
</gene>
<evidence type="ECO:0000313" key="18">
    <source>
        <dbReference type="Proteomes" id="UP000886723"/>
    </source>
</evidence>
<evidence type="ECO:0000256" key="8">
    <source>
        <dbReference type="ARBA" id="ARBA00023268"/>
    </source>
</evidence>
<comment type="function">
    <text evidence="14">Catalyzes the condensation reaction of fatty acid synthesis by the addition to an acyl acceptor of two carbons from malonyl-ACP. Catalyzes the first condensation reaction which initiates fatty acid synthesis and may therefore play a role in governing the total rate of fatty acid production. Possesses both acetoacetyl-ACP synthase and acetyl transacylase activities. Its substrate specificity determines the biosynthesis of branched-chain and/or straight-chain of fatty acids.</text>
</comment>
<evidence type="ECO:0000256" key="3">
    <source>
        <dbReference type="ARBA" id="ARBA00022516"/>
    </source>
</evidence>
<evidence type="ECO:0000256" key="14">
    <source>
        <dbReference type="HAMAP-Rule" id="MF_01815"/>
    </source>
</evidence>
<feature type="region of interest" description="ACP-binding" evidence="14">
    <location>
        <begin position="255"/>
        <end position="259"/>
    </location>
</feature>
<feature type="domain" description="Beta-ketoacyl-[acyl-carrier-protein] synthase III N-terminal" evidence="16">
    <location>
        <begin position="105"/>
        <end position="181"/>
    </location>
</feature>
<dbReference type="Pfam" id="PF08541">
    <property type="entry name" value="ACP_syn_III_C"/>
    <property type="match status" value="1"/>
</dbReference>
<keyword evidence="3 14" id="KW-0444">Lipid biosynthesis</keyword>
<dbReference type="Pfam" id="PF08545">
    <property type="entry name" value="ACP_syn_III"/>
    <property type="match status" value="1"/>
</dbReference>
<comment type="catalytic activity">
    <reaction evidence="11">
        <text>(2S)-2-methylbutanoyl-CoA + malonyl-[ACP] + H(+) = (4S)-4-methyl-3-oxohexanoyl-[ACP] + CO2 + CoA</text>
        <dbReference type="Rhea" id="RHEA:42276"/>
        <dbReference type="Rhea" id="RHEA-COMP:9623"/>
        <dbReference type="Rhea" id="RHEA-COMP:17148"/>
        <dbReference type="ChEBI" id="CHEBI:15378"/>
        <dbReference type="ChEBI" id="CHEBI:16526"/>
        <dbReference type="ChEBI" id="CHEBI:57287"/>
        <dbReference type="ChEBI" id="CHEBI:78449"/>
        <dbReference type="ChEBI" id="CHEBI:88166"/>
        <dbReference type="ChEBI" id="CHEBI:167462"/>
        <dbReference type="EC" id="2.3.1.300"/>
    </reaction>
    <physiologicalReaction direction="left-to-right" evidence="11">
        <dbReference type="Rhea" id="RHEA:42277"/>
    </physiologicalReaction>
</comment>
<dbReference type="InterPro" id="IPR013747">
    <property type="entry name" value="ACP_syn_III_C"/>
</dbReference>
<dbReference type="GO" id="GO:0004315">
    <property type="term" value="F:3-oxoacyl-[acyl-carrier-protein] synthase activity"/>
    <property type="evidence" value="ECO:0007669"/>
    <property type="project" value="InterPro"/>
</dbReference>
<dbReference type="NCBIfam" id="NF006829">
    <property type="entry name" value="PRK09352.1"/>
    <property type="match status" value="1"/>
</dbReference>
<evidence type="ECO:0000259" key="16">
    <source>
        <dbReference type="Pfam" id="PF08545"/>
    </source>
</evidence>
<keyword evidence="6 14" id="KW-0443">Lipid metabolism</keyword>
<feature type="active site" evidence="14">
    <location>
        <position position="111"/>
    </location>
</feature>
<sequence>MTSRITGTGSCLPAEIITNDDLAQVVDTSDEWISTRTGIRSRRIVKGESGASMAAEAARRALENAGVSAGEIQLIIVATCTGDLQFPGTACVVQKEIQADGAVAFDLGAACSGFLFALNTAHAYIQTGVYQKALVIGTEVLSKLVDWKDRSTCVLFGDGAGAAVVEASEEGLQGFVQYSDGKKGEVLSCISRPVENLIHRKEEGTDYRTPVSDYLTMNGQEVFRFAVKKVPECIHQLLDQTRTRADQVDWYILHQANSRIIQSVAKRMGVDEARFPMNMDRYGNTSAASIPILLDELNREGKLARGQQIVLAGFGAGLTWGAAKLTW</sequence>
<dbReference type="EMBL" id="DVON01000241">
    <property type="protein sequence ID" value="HIV13733.1"/>
    <property type="molecule type" value="Genomic_DNA"/>
</dbReference>
<evidence type="ECO:0000256" key="5">
    <source>
        <dbReference type="ARBA" id="ARBA00022832"/>
    </source>
</evidence>
<keyword evidence="5 14" id="KW-0276">Fatty acid metabolism</keyword>
<comment type="catalytic activity">
    <reaction evidence="13">
        <text>3-methylbutanoyl-CoA + malonyl-[ACP] + H(+) = 5-methyl-3-oxohexanoyl-[ACP] + CO2 + CoA</text>
        <dbReference type="Rhea" id="RHEA:42272"/>
        <dbReference type="Rhea" id="RHEA-COMP:9623"/>
        <dbReference type="Rhea" id="RHEA-COMP:9941"/>
        <dbReference type="ChEBI" id="CHEBI:15378"/>
        <dbReference type="ChEBI" id="CHEBI:16526"/>
        <dbReference type="ChEBI" id="CHEBI:57287"/>
        <dbReference type="ChEBI" id="CHEBI:57345"/>
        <dbReference type="ChEBI" id="CHEBI:78449"/>
        <dbReference type="ChEBI" id="CHEBI:78822"/>
        <dbReference type="EC" id="2.3.1.300"/>
    </reaction>
    <physiologicalReaction direction="left-to-right" evidence="13">
        <dbReference type="Rhea" id="RHEA:42273"/>
    </physiologicalReaction>
</comment>
<proteinExistence type="inferred from homology"/>
<evidence type="ECO:0000256" key="12">
    <source>
        <dbReference type="ARBA" id="ARBA00052467"/>
    </source>
</evidence>
<dbReference type="InterPro" id="IPR013751">
    <property type="entry name" value="ACP_syn_III_N"/>
</dbReference>
<dbReference type="CDD" id="cd00830">
    <property type="entry name" value="KAS_III"/>
    <property type="match status" value="1"/>
</dbReference>
<dbReference type="NCBIfam" id="TIGR00747">
    <property type="entry name" value="fabH"/>
    <property type="match status" value="1"/>
</dbReference>
<dbReference type="FunFam" id="3.40.47.10:FF:000004">
    <property type="entry name" value="3-oxoacyl-[acyl-carrier-protein] synthase 3"/>
    <property type="match status" value="1"/>
</dbReference>
<evidence type="ECO:0000256" key="11">
    <source>
        <dbReference type="ARBA" id="ARBA00052407"/>
    </source>
</evidence>
<dbReference type="PANTHER" id="PTHR43091">
    <property type="entry name" value="3-OXOACYL-[ACYL-CARRIER-PROTEIN] SYNTHASE"/>
    <property type="match status" value="1"/>
</dbReference>
<comment type="caution">
    <text evidence="17">The sequence shown here is derived from an EMBL/GenBank/DDBJ whole genome shotgun (WGS) entry which is preliminary data.</text>
</comment>
<dbReference type="InterPro" id="IPR016039">
    <property type="entry name" value="Thiolase-like"/>
</dbReference>
<reference evidence="17" key="1">
    <citation type="submission" date="2020-10" db="EMBL/GenBank/DDBJ databases">
        <authorList>
            <person name="Gilroy R."/>
        </authorList>
    </citation>
    <scope>NUCLEOTIDE SEQUENCE</scope>
    <source>
        <strain evidence="17">ChiBcec2-4451</strain>
    </source>
</reference>
<comment type="subcellular location">
    <subcellularLocation>
        <location evidence="14">Cytoplasm</location>
    </subcellularLocation>
</comment>
<name>A0A9D1NWE9_9FIRM</name>
<feature type="domain" description="Beta-ketoacyl-[acyl-carrier-protein] synthase III C-terminal" evidence="15">
    <location>
        <begin position="238"/>
        <end position="327"/>
    </location>
</feature>
<evidence type="ECO:0000313" key="17">
    <source>
        <dbReference type="EMBL" id="HIV13733.1"/>
    </source>
</evidence>
<evidence type="ECO:0000256" key="9">
    <source>
        <dbReference type="ARBA" id="ARBA00023315"/>
    </source>
</evidence>
<comment type="similarity">
    <text evidence="2 14">Belongs to the thiolase-like superfamily. FabH family.</text>
</comment>
<evidence type="ECO:0000256" key="13">
    <source>
        <dbReference type="ARBA" id="ARBA00052985"/>
    </source>
</evidence>
<evidence type="ECO:0000256" key="6">
    <source>
        <dbReference type="ARBA" id="ARBA00023098"/>
    </source>
</evidence>
<keyword evidence="4 14" id="KW-0808">Transferase</keyword>
<evidence type="ECO:0000256" key="4">
    <source>
        <dbReference type="ARBA" id="ARBA00022679"/>
    </source>
</evidence>
<evidence type="ECO:0000256" key="1">
    <source>
        <dbReference type="ARBA" id="ARBA00005194"/>
    </source>
</evidence>
<reference evidence="17" key="2">
    <citation type="journal article" date="2021" name="PeerJ">
        <title>Extensive microbial diversity within the chicken gut microbiome revealed by metagenomics and culture.</title>
        <authorList>
            <person name="Gilroy R."/>
            <person name="Ravi A."/>
            <person name="Getino M."/>
            <person name="Pursley I."/>
            <person name="Horton D.L."/>
            <person name="Alikhan N.F."/>
            <person name="Baker D."/>
            <person name="Gharbi K."/>
            <person name="Hall N."/>
            <person name="Watson M."/>
            <person name="Adriaenssens E.M."/>
            <person name="Foster-Nyarko E."/>
            <person name="Jarju S."/>
            <person name="Secka A."/>
            <person name="Antonio M."/>
            <person name="Oren A."/>
            <person name="Chaudhuri R.R."/>
            <person name="La Ragione R."/>
            <person name="Hildebrand F."/>
            <person name="Pallen M.J."/>
        </authorList>
    </citation>
    <scope>NUCLEOTIDE SEQUENCE</scope>
    <source>
        <strain evidence="17">ChiBcec2-4451</strain>
    </source>
</reference>
<dbReference type="GO" id="GO:0033818">
    <property type="term" value="F:beta-ketoacyl-acyl-carrier-protein synthase III activity"/>
    <property type="evidence" value="ECO:0007669"/>
    <property type="project" value="UniProtKB-UniRule"/>
</dbReference>
<dbReference type="GO" id="GO:0005737">
    <property type="term" value="C:cytoplasm"/>
    <property type="evidence" value="ECO:0007669"/>
    <property type="project" value="UniProtKB-SubCell"/>
</dbReference>
<organism evidence="17 18">
    <name type="scientific">Candidatus Pullilachnospira stercoravium</name>
    <dbReference type="NCBI Taxonomy" id="2840913"/>
    <lineage>
        <taxon>Bacteria</taxon>
        <taxon>Bacillati</taxon>
        <taxon>Bacillota</taxon>
        <taxon>Clostridia</taxon>
        <taxon>Lachnospirales</taxon>
        <taxon>Lachnospiraceae</taxon>
        <taxon>Lachnospiraceae incertae sedis</taxon>
        <taxon>Candidatus Pullilachnospira</taxon>
    </lineage>
</organism>
<dbReference type="Gene3D" id="3.40.47.10">
    <property type="match status" value="1"/>
</dbReference>
<evidence type="ECO:0000259" key="15">
    <source>
        <dbReference type="Pfam" id="PF08541"/>
    </source>
</evidence>
<dbReference type="PANTHER" id="PTHR43091:SF1">
    <property type="entry name" value="BETA-KETOACYL-[ACYL-CARRIER-PROTEIN] SYNTHASE III, CHLOROPLASTIC"/>
    <property type="match status" value="1"/>
</dbReference>
<comment type="pathway">
    <text evidence="1 14">Lipid metabolism; fatty acid biosynthesis.</text>
</comment>
<comment type="catalytic activity">
    <reaction evidence="12">
        <text>2-methylpropanoyl-CoA + malonyl-[ACP] + H(+) = 4-methyl-3-oxopentanoyl-[ACP] + CO2 + CoA</text>
        <dbReference type="Rhea" id="RHEA:42268"/>
        <dbReference type="Rhea" id="RHEA-COMP:9623"/>
        <dbReference type="Rhea" id="RHEA-COMP:9940"/>
        <dbReference type="ChEBI" id="CHEBI:15378"/>
        <dbReference type="ChEBI" id="CHEBI:16526"/>
        <dbReference type="ChEBI" id="CHEBI:57287"/>
        <dbReference type="ChEBI" id="CHEBI:57338"/>
        <dbReference type="ChEBI" id="CHEBI:78449"/>
        <dbReference type="ChEBI" id="CHEBI:78820"/>
        <dbReference type="EC" id="2.3.1.300"/>
    </reaction>
    <physiologicalReaction direction="left-to-right" evidence="12">
        <dbReference type="Rhea" id="RHEA:42269"/>
    </physiologicalReaction>
</comment>
<dbReference type="InterPro" id="IPR004655">
    <property type="entry name" value="FabH"/>
</dbReference>
<keyword evidence="9 14" id="KW-0012">Acyltransferase</keyword>
<feature type="active site" evidence="14">
    <location>
        <position position="284"/>
    </location>
</feature>
<protein>
    <recommendedName>
        <fullName evidence="14">Beta-ketoacyl-[acyl-carrier-protein] synthase III</fullName>
        <shortName evidence="14">Beta-ketoacyl-ACP synthase III</shortName>
        <shortName evidence="14">KAS III</shortName>
        <ecNumber evidence="14">2.3.1.180</ecNumber>
    </recommendedName>
    <alternativeName>
        <fullName evidence="14">3-oxoacyl-[acyl-carrier-protein] synthase 3</fullName>
    </alternativeName>
    <alternativeName>
        <fullName evidence="14">3-oxoacyl-[acyl-carrier-protein] synthase III</fullName>
    </alternativeName>
</protein>
<dbReference type="HAMAP" id="MF_01815">
    <property type="entry name" value="FabH"/>
    <property type="match status" value="1"/>
</dbReference>
<keyword evidence="7 14" id="KW-0275">Fatty acid biosynthesis</keyword>
<dbReference type="SUPFAM" id="SSF53901">
    <property type="entry name" value="Thiolase-like"/>
    <property type="match status" value="1"/>
</dbReference>
<comment type="domain">
    <text evidence="14">The last Arg residue of the ACP-binding site is essential for the weak association between ACP/AcpP and FabH.</text>
</comment>
<evidence type="ECO:0000256" key="7">
    <source>
        <dbReference type="ARBA" id="ARBA00023160"/>
    </source>
</evidence>
<evidence type="ECO:0000256" key="2">
    <source>
        <dbReference type="ARBA" id="ARBA00008642"/>
    </source>
</evidence>
<keyword evidence="14" id="KW-0963">Cytoplasm</keyword>
<evidence type="ECO:0000256" key="10">
    <source>
        <dbReference type="ARBA" id="ARBA00051096"/>
    </source>
</evidence>
<comment type="subunit">
    <text evidence="14">Homodimer.</text>
</comment>